<dbReference type="Pfam" id="PF01095">
    <property type="entry name" value="Pectinesterase"/>
    <property type="match status" value="1"/>
</dbReference>
<protein>
    <recommendedName>
        <fullName evidence="3">pectinesterase</fullName>
        <ecNumber evidence="3">3.1.1.11</ecNumber>
    </recommendedName>
    <alternativeName>
        <fullName evidence="6">Pectin methylesterase A</fullName>
    </alternativeName>
</protein>
<dbReference type="UniPathway" id="UPA00545">
    <property type="reaction ID" value="UER00823"/>
</dbReference>
<dbReference type="KEGG" id="psq:PUNSTDRAFT_109369"/>
<dbReference type="GO" id="GO:0045490">
    <property type="term" value="P:pectin catabolic process"/>
    <property type="evidence" value="ECO:0007669"/>
    <property type="project" value="UniProtKB-UniPathway"/>
</dbReference>
<dbReference type="GO" id="GO:0030599">
    <property type="term" value="F:pectinesterase activity"/>
    <property type="evidence" value="ECO:0007669"/>
    <property type="project" value="UniProtKB-EC"/>
</dbReference>
<dbReference type="AlphaFoldDB" id="R7S2L7"/>
<dbReference type="HOGENOM" id="CLU_012243_1_0_1"/>
<name>R7S2L7_PUNST</name>
<accession>R7S2L7</accession>
<dbReference type="Gene3D" id="2.160.20.10">
    <property type="entry name" value="Single-stranded right-handed beta-helix, Pectin lyase-like"/>
    <property type="match status" value="1"/>
</dbReference>
<dbReference type="Proteomes" id="UP000054196">
    <property type="component" value="Unassembled WGS sequence"/>
</dbReference>
<organism evidence="9 10">
    <name type="scientific">Punctularia strigosozonata (strain HHB-11173)</name>
    <name type="common">White-rot fungus</name>
    <dbReference type="NCBI Taxonomy" id="741275"/>
    <lineage>
        <taxon>Eukaryota</taxon>
        <taxon>Fungi</taxon>
        <taxon>Dikarya</taxon>
        <taxon>Basidiomycota</taxon>
        <taxon>Agaricomycotina</taxon>
        <taxon>Agaricomycetes</taxon>
        <taxon>Corticiales</taxon>
        <taxon>Punctulariaceae</taxon>
        <taxon>Punctularia</taxon>
    </lineage>
</organism>
<keyword evidence="7" id="KW-0732">Signal</keyword>
<evidence type="ECO:0000256" key="3">
    <source>
        <dbReference type="ARBA" id="ARBA00013229"/>
    </source>
</evidence>
<dbReference type="EMBL" id="JH687562">
    <property type="protein sequence ID" value="EIN03491.1"/>
    <property type="molecule type" value="Genomic_DNA"/>
</dbReference>
<evidence type="ECO:0000256" key="4">
    <source>
        <dbReference type="ARBA" id="ARBA00022801"/>
    </source>
</evidence>
<dbReference type="GO" id="GO:0042545">
    <property type="term" value="P:cell wall modification"/>
    <property type="evidence" value="ECO:0007669"/>
    <property type="project" value="InterPro"/>
</dbReference>
<dbReference type="SUPFAM" id="SSF51126">
    <property type="entry name" value="Pectin lyase-like"/>
    <property type="match status" value="1"/>
</dbReference>
<evidence type="ECO:0000256" key="1">
    <source>
        <dbReference type="ARBA" id="ARBA00005184"/>
    </source>
</evidence>
<dbReference type="OMA" id="NEGRQIY"/>
<comment type="similarity">
    <text evidence="2">Belongs to the pectinesterase family.</text>
</comment>
<dbReference type="RefSeq" id="XP_007389263.1">
    <property type="nucleotide sequence ID" value="XM_007389201.1"/>
</dbReference>
<dbReference type="InterPro" id="IPR012334">
    <property type="entry name" value="Pectin_lyas_fold"/>
</dbReference>
<gene>
    <name evidence="9" type="ORF">PUNSTDRAFT_109369</name>
</gene>
<dbReference type="GeneID" id="18876230"/>
<evidence type="ECO:0000256" key="2">
    <source>
        <dbReference type="ARBA" id="ARBA00008891"/>
    </source>
</evidence>
<keyword evidence="4" id="KW-0378">Hydrolase</keyword>
<dbReference type="PANTHER" id="PTHR31321:SF57">
    <property type="entry name" value="PECTINESTERASE 53-RELATED"/>
    <property type="match status" value="1"/>
</dbReference>
<dbReference type="OrthoDB" id="2019149at2759"/>
<dbReference type="InterPro" id="IPR011050">
    <property type="entry name" value="Pectin_lyase_fold/virulence"/>
</dbReference>
<dbReference type="EC" id="3.1.1.11" evidence="3"/>
<proteinExistence type="inferred from homology"/>
<keyword evidence="5" id="KW-0063">Aspartyl esterase</keyword>
<feature type="domain" description="Pectinesterase catalytic" evidence="8">
    <location>
        <begin position="37"/>
        <end position="321"/>
    </location>
</feature>
<comment type="pathway">
    <text evidence="1">Glycan metabolism; pectin degradation; 2-dehydro-3-deoxy-D-gluconate from pectin: step 1/5.</text>
</comment>
<keyword evidence="10" id="KW-1185">Reference proteome</keyword>
<evidence type="ECO:0000313" key="10">
    <source>
        <dbReference type="Proteomes" id="UP000054196"/>
    </source>
</evidence>
<dbReference type="eggNOG" id="ENOG502QSQ4">
    <property type="taxonomic scope" value="Eukaryota"/>
</dbReference>
<evidence type="ECO:0000259" key="8">
    <source>
        <dbReference type="Pfam" id="PF01095"/>
    </source>
</evidence>
<evidence type="ECO:0000256" key="5">
    <source>
        <dbReference type="ARBA" id="ARBA00023085"/>
    </source>
</evidence>
<feature type="chain" id="PRO_5011109159" description="pectinesterase" evidence="7">
    <location>
        <begin position="18"/>
        <end position="339"/>
    </location>
</feature>
<reference evidence="10" key="1">
    <citation type="journal article" date="2012" name="Science">
        <title>The Paleozoic origin of enzymatic lignin decomposition reconstructed from 31 fungal genomes.</title>
        <authorList>
            <person name="Floudas D."/>
            <person name="Binder M."/>
            <person name="Riley R."/>
            <person name="Barry K."/>
            <person name="Blanchette R.A."/>
            <person name="Henrissat B."/>
            <person name="Martinez A.T."/>
            <person name="Otillar R."/>
            <person name="Spatafora J.W."/>
            <person name="Yadav J.S."/>
            <person name="Aerts A."/>
            <person name="Benoit I."/>
            <person name="Boyd A."/>
            <person name="Carlson A."/>
            <person name="Copeland A."/>
            <person name="Coutinho P.M."/>
            <person name="de Vries R.P."/>
            <person name="Ferreira P."/>
            <person name="Findley K."/>
            <person name="Foster B."/>
            <person name="Gaskell J."/>
            <person name="Glotzer D."/>
            <person name="Gorecki P."/>
            <person name="Heitman J."/>
            <person name="Hesse C."/>
            <person name="Hori C."/>
            <person name="Igarashi K."/>
            <person name="Jurgens J.A."/>
            <person name="Kallen N."/>
            <person name="Kersten P."/>
            <person name="Kohler A."/>
            <person name="Kuees U."/>
            <person name="Kumar T.K.A."/>
            <person name="Kuo A."/>
            <person name="LaButti K."/>
            <person name="Larrondo L.F."/>
            <person name="Lindquist E."/>
            <person name="Ling A."/>
            <person name="Lombard V."/>
            <person name="Lucas S."/>
            <person name="Lundell T."/>
            <person name="Martin R."/>
            <person name="McLaughlin D.J."/>
            <person name="Morgenstern I."/>
            <person name="Morin E."/>
            <person name="Murat C."/>
            <person name="Nagy L.G."/>
            <person name="Nolan M."/>
            <person name="Ohm R.A."/>
            <person name="Patyshakuliyeva A."/>
            <person name="Rokas A."/>
            <person name="Ruiz-Duenas F.J."/>
            <person name="Sabat G."/>
            <person name="Salamov A."/>
            <person name="Samejima M."/>
            <person name="Schmutz J."/>
            <person name="Slot J.C."/>
            <person name="St John F."/>
            <person name="Stenlid J."/>
            <person name="Sun H."/>
            <person name="Sun S."/>
            <person name="Syed K."/>
            <person name="Tsang A."/>
            <person name="Wiebenga A."/>
            <person name="Young D."/>
            <person name="Pisabarro A."/>
            <person name="Eastwood D.C."/>
            <person name="Martin F."/>
            <person name="Cullen D."/>
            <person name="Grigoriev I.V."/>
            <person name="Hibbett D.S."/>
        </authorList>
    </citation>
    <scope>NUCLEOTIDE SEQUENCE [LARGE SCALE GENOMIC DNA]</scope>
    <source>
        <strain evidence="10">HHB-11173 SS5</strain>
    </source>
</reference>
<evidence type="ECO:0000256" key="6">
    <source>
        <dbReference type="ARBA" id="ARBA00042203"/>
    </source>
</evidence>
<dbReference type="InterPro" id="IPR000070">
    <property type="entry name" value="Pectinesterase_cat"/>
</dbReference>
<evidence type="ECO:0000313" key="9">
    <source>
        <dbReference type="EMBL" id="EIN03491.1"/>
    </source>
</evidence>
<sequence>MVALALLVLLTADLVLAGIRIAPPRGALVVRPRGTQPGEFTSISAAVNALSNDTSPQSVFIYPGTYAEQVNITRSGPTTLYGYTLDTATYALNTVTLTDHKDATTAGSNDLSGTLRIEAPHVALYNLDVRNTFGLPRGVNQANQAIALSNYGDRVGVYGCGLYGYQDVLLANQGAQVYLRSRIEGGIDFVFGRLGQAYFKHNTIAVTAPANVTASGRQTNDSGIYLFERNALVKTADAWANTSGNVYFGRPWGDYARVVFKSTFVTVPMAPKMWNPWHPGDERTDHVLFAEHDTYGPGVPAHPQRPNFTTLLTDEEASRYNITFALGNGWADWVDESYL</sequence>
<dbReference type="PANTHER" id="PTHR31321">
    <property type="entry name" value="ACYL-COA THIOESTER HYDROLASE YBHC-RELATED"/>
    <property type="match status" value="1"/>
</dbReference>
<evidence type="ECO:0000256" key="7">
    <source>
        <dbReference type="SAM" id="SignalP"/>
    </source>
</evidence>
<feature type="signal peptide" evidence="7">
    <location>
        <begin position="1"/>
        <end position="17"/>
    </location>
</feature>